<organism evidence="1 2">
    <name type="scientific">Fusarium oxysporum f. sp. raphani 54005</name>
    <dbReference type="NCBI Taxonomy" id="1089458"/>
    <lineage>
        <taxon>Eukaryota</taxon>
        <taxon>Fungi</taxon>
        <taxon>Dikarya</taxon>
        <taxon>Ascomycota</taxon>
        <taxon>Pezizomycotina</taxon>
        <taxon>Sordariomycetes</taxon>
        <taxon>Hypocreomycetidae</taxon>
        <taxon>Hypocreales</taxon>
        <taxon>Nectriaceae</taxon>
        <taxon>Fusarium</taxon>
        <taxon>Fusarium oxysporum species complex</taxon>
    </lineage>
</organism>
<dbReference type="HOGENOM" id="CLU_3207699_0_0_1"/>
<name>X0BLW8_FUSOX</name>
<sequence length="45" mass="5086">MLMPSISQIGVYLRVITIHKTSRFQKLPIFSMHLLALALMGLSTQ</sequence>
<reference evidence="1 2" key="1">
    <citation type="submission" date="2011-11" db="EMBL/GenBank/DDBJ databases">
        <title>The Genome Sequence of Fusarium oxysporum PHW815.</title>
        <authorList>
            <consortium name="The Broad Institute Genome Sequencing Platform"/>
            <person name="Ma L.-J."/>
            <person name="Gale L.R."/>
            <person name="Schwartz D.C."/>
            <person name="Zhou S."/>
            <person name="Corby-Kistler H."/>
            <person name="Young S.K."/>
            <person name="Zeng Q."/>
            <person name="Gargeya S."/>
            <person name="Fitzgerald M."/>
            <person name="Haas B."/>
            <person name="Abouelleil A."/>
            <person name="Alvarado L."/>
            <person name="Arachchi H.M."/>
            <person name="Berlin A."/>
            <person name="Brown A."/>
            <person name="Chapman S.B."/>
            <person name="Chen Z."/>
            <person name="Dunbar C."/>
            <person name="Freedman E."/>
            <person name="Gearin G."/>
            <person name="Goldberg J."/>
            <person name="Griggs A."/>
            <person name="Gujja S."/>
            <person name="Heiman D."/>
            <person name="Howarth C."/>
            <person name="Larson L."/>
            <person name="Lui A."/>
            <person name="MacDonald P.J.P."/>
            <person name="Montmayeur A."/>
            <person name="Murphy C."/>
            <person name="Neiman D."/>
            <person name="Pearson M."/>
            <person name="Priest M."/>
            <person name="Roberts A."/>
            <person name="Saif S."/>
            <person name="Shea T."/>
            <person name="Shenoy N."/>
            <person name="Sisk P."/>
            <person name="Stolte C."/>
            <person name="Sykes S."/>
            <person name="Wortman J."/>
            <person name="Nusbaum C."/>
            <person name="Birren B."/>
        </authorList>
    </citation>
    <scope>NUCLEOTIDE SEQUENCE [LARGE SCALE GENOMIC DNA]</scope>
    <source>
        <strain evidence="1 2">54005</strain>
    </source>
</reference>
<proteinExistence type="predicted"/>
<dbReference type="AlphaFoldDB" id="X0BLW8"/>
<dbReference type="EMBL" id="JH658469">
    <property type="protein sequence ID" value="EXK79474.1"/>
    <property type="molecule type" value="Genomic_DNA"/>
</dbReference>
<evidence type="ECO:0000313" key="1">
    <source>
        <dbReference type="EMBL" id="EXK79474.1"/>
    </source>
</evidence>
<dbReference type="Proteomes" id="UP000030663">
    <property type="component" value="Unassembled WGS sequence"/>
</dbReference>
<protein>
    <submittedName>
        <fullName evidence="1">Uncharacterized protein</fullName>
    </submittedName>
</protein>
<gene>
    <name evidence="1" type="ORF">FOQG_15902</name>
</gene>
<evidence type="ECO:0000313" key="2">
    <source>
        <dbReference type="Proteomes" id="UP000030663"/>
    </source>
</evidence>
<keyword evidence="2" id="KW-1185">Reference proteome</keyword>
<accession>X0BLW8</accession>